<dbReference type="GO" id="GO:0044272">
    <property type="term" value="P:sulfur compound biosynthetic process"/>
    <property type="evidence" value="ECO:0007669"/>
    <property type="project" value="UniProtKB-ARBA"/>
</dbReference>
<dbReference type="InterPro" id="IPR029061">
    <property type="entry name" value="THDP-binding"/>
</dbReference>
<name>A0A830FHQ4_9EURY</name>
<dbReference type="GO" id="GO:0006082">
    <property type="term" value="P:organic acid metabolic process"/>
    <property type="evidence" value="ECO:0007669"/>
    <property type="project" value="UniProtKB-ARBA"/>
</dbReference>
<comment type="cofactor">
    <cofactor evidence="1">
        <name>thiamine diphosphate</name>
        <dbReference type="ChEBI" id="CHEBI:58937"/>
    </cofactor>
</comment>
<evidence type="ECO:0000313" key="6">
    <source>
        <dbReference type="EMBL" id="GGL48451.1"/>
    </source>
</evidence>
<proteinExistence type="predicted"/>
<comment type="caution">
    <text evidence="6">The sequence shown here is derived from an EMBL/GenBank/DDBJ whole genome shotgun (WGS) entry which is preliminary data.</text>
</comment>
<dbReference type="PANTHER" id="PTHR43257:SF2">
    <property type="entry name" value="PYRUVATE DEHYDROGENASE E1 COMPONENT SUBUNIT BETA"/>
    <property type="match status" value="1"/>
</dbReference>
<dbReference type="OrthoDB" id="6779at2157"/>
<evidence type="ECO:0000256" key="2">
    <source>
        <dbReference type="ARBA" id="ARBA00023002"/>
    </source>
</evidence>
<feature type="domain" description="Transketolase-like pyrimidine-binding" evidence="5">
    <location>
        <begin position="28"/>
        <end position="203"/>
    </location>
</feature>
<reference evidence="6" key="1">
    <citation type="journal article" date="2014" name="Int. J. Syst. Evol. Microbiol.">
        <title>Complete genome sequence of Corynebacterium casei LMG S-19264T (=DSM 44701T), isolated from a smear-ripened cheese.</title>
        <authorList>
            <consortium name="US DOE Joint Genome Institute (JGI-PGF)"/>
            <person name="Walter F."/>
            <person name="Albersmeier A."/>
            <person name="Kalinowski J."/>
            <person name="Ruckert C."/>
        </authorList>
    </citation>
    <scope>NUCLEOTIDE SEQUENCE</scope>
    <source>
        <strain evidence="6">JCM 19596</strain>
    </source>
</reference>
<dbReference type="SUPFAM" id="SSF52518">
    <property type="entry name" value="Thiamin diphosphate-binding fold (THDP-binding)"/>
    <property type="match status" value="1"/>
</dbReference>
<dbReference type="Pfam" id="PF02780">
    <property type="entry name" value="Transketolase_C"/>
    <property type="match status" value="1"/>
</dbReference>
<dbReference type="PANTHER" id="PTHR43257">
    <property type="entry name" value="PYRUVATE DEHYDROGENASE E1 COMPONENT BETA SUBUNIT"/>
    <property type="match status" value="1"/>
</dbReference>
<evidence type="ECO:0000313" key="7">
    <source>
        <dbReference type="Proteomes" id="UP000607197"/>
    </source>
</evidence>
<dbReference type="SMART" id="SM00861">
    <property type="entry name" value="Transket_pyr"/>
    <property type="match status" value="1"/>
</dbReference>
<evidence type="ECO:0000256" key="3">
    <source>
        <dbReference type="ARBA" id="ARBA00023052"/>
    </source>
</evidence>
<dbReference type="InterPro" id="IPR033248">
    <property type="entry name" value="Transketolase_C"/>
</dbReference>
<feature type="region of interest" description="Disordered" evidence="4">
    <location>
        <begin position="1"/>
        <end position="26"/>
    </location>
</feature>
<gene>
    <name evidence="6" type="ORF">GCM10009039_03330</name>
</gene>
<evidence type="ECO:0000256" key="4">
    <source>
        <dbReference type="SAM" id="MobiDB-lite"/>
    </source>
</evidence>
<dbReference type="EMBL" id="BMPG01000001">
    <property type="protein sequence ID" value="GGL48451.1"/>
    <property type="molecule type" value="Genomic_DNA"/>
</dbReference>
<evidence type="ECO:0000256" key="1">
    <source>
        <dbReference type="ARBA" id="ARBA00001964"/>
    </source>
</evidence>
<dbReference type="InterPro" id="IPR005475">
    <property type="entry name" value="Transketolase-like_Pyr-bd"/>
</dbReference>
<dbReference type="Proteomes" id="UP000607197">
    <property type="component" value="Unassembled WGS sequence"/>
</dbReference>
<keyword evidence="7" id="KW-1185">Reference proteome</keyword>
<dbReference type="CDD" id="cd07036">
    <property type="entry name" value="TPP_PYR_E1-PDHc-beta_like"/>
    <property type="match status" value="1"/>
</dbReference>
<dbReference type="GO" id="GO:0016491">
    <property type="term" value="F:oxidoreductase activity"/>
    <property type="evidence" value="ECO:0007669"/>
    <property type="project" value="UniProtKB-KW"/>
</dbReference>
<dbReference type="FunFam" id="3.40.50.970:FF:000001">
    <property type="entry name" value="Pyruvate dehydrogenase E1 beta subunit"/>
    <property type="match status" value="1"/>
</dbReference>
<dbReference type="FunFam" id="3.40.50.920:FF:000001">
    <property type="entry name" value="Pyruvate dehydrogenase E1 beta subunit"/>
    <property type="match status" value="1"/>
</dbReference>
<dbReference type="Gene3D" id="3.40.50.920">
    <property type="match status" value="1"/>
</dbReference>
<dbReference type="InterPro" id="IPR009014">
    <property type="entry name" value="Transketo_C/PFOR_II"/>
</dbReference>
<protein>
    <submittedName>
        <fullName evidence="6">2-oxoisovalerate dehydrogenase subunit beta</fullName>
    </submittedName>
</protein>
<dbReference type="RefSeq" id="WP_188975196.1">
    <property type="nucleotide sequence ID" value="NZ_BMPG01000001.1"/>
</dbReference>
<dbReference type="SUPFAM" id="SSF52922">
    <property type="entry name" value="TK C-terminal domain-like"/>
    <property type="match status" value="1"/>
</dbReference>
<sequence length="348" mass="37788">MSGRDTDGEAGGDAADGERAGGGGETEMNLVTAVNETLARELHRDEAVRLLGYDLGPIGGVYRATDGLYETFGEDRVIDTPLSENGILGTAVGMAMRGERPVPEIQFLGFFYPAFGQFMYALAKMHKRSGGALDVPVTVRVPYGGGIKSSEYHSESTETFFVHTPGVRVVCPSTPRETKGLLAASVRSDDPVVFLEPKKIYRGFEEPVPDGDFTLPLDEARVVREGGDVTLIAWGAMVRRAETAADRVDADVEILDLRSLSPIDVDAVLDSVRRTGRCVVLHEARRTLGLGAELSALINEYALDSLRAPVKRATGYDVHFPGHQVEDAYMPDAQRAQYAVEAVMDYEF</sequence>
<organism evidence="6 7">
    <name type="scientific">Halocalculus aciditolerans</name>
    <dbReference type="NCBI Taxonomy" id="1383812"/>
    <lineage>
        <taxon>Archaea</taxon>
        <taxon>Methanobacteriati</taxon>
        <taxon>Methanobacteriota</taxon>
        <taxon>Stenosarchaea group</taxon>
        <taxon>Halobacteria</taxon>
        <taxon>Halobacteriales</taxon>
        <taxon>Halobacteriaceae</taxon>
        <taxon>Halocalculus</taxon>
    </lineage>
</organism>
<evidence type="ECO:0000259" key="5">
    <source>
        <dbReference type="SMART" id="SM00861"/>
    </source>
</evidence>
<reference evidence="6" key="2">
    <citation type="submission" date="2020-09" db="EMBL/GenBank/DDBJ databases">
        <authorList>
            <person name="Sun Q."/>
            <person name="Ohkuma M."/>
        </authorList>
    </citation>
    <scope>NUCLEOTIDE SEQUENCE</scope>
    <source>
        <strain evidence="6">JCM 19596</strain>
    </source>
</reference>
<dbReference type="Gene3D" id="3.40.50.970">
    <property type="match status" value="1"/>
</dbReference>
<dbReference type="AlphaFoldDB" id="A0A830FHQ4"/>
<accession>A0A830FHQ4</accession>
<keyword evidence="2" id="KW-0560">Oxidoreductase</keyword>
<keyword evidence="3" id="KW-0786">Thiamine pyrophosphate</keyword>
<dbReference type="Pfam" id="PF02779">
    <property type="entry name" value="Transket_pyr"/>
    <property type="match status" value="1"/>
</dbReference>